<organism evidence="1 2">
    <name type="scientific">Piloderma croceum (strain F 1598)</name>
    <dbReference type="NCBI Taxonomy" id="765440"/>
    <lineage>
        <taxon>Eukaryota</taxon>
        <taxon>Fungi</taxon>
        <taxon>Dikarya</taxon>
        <taxon>Basidiomycota</taxon>
        <taxon>Agaricomycotina</taxon>
        <taxon>Agaricomycetes</taxon>
        <taxon>Agaricomycetidae</taxon>
        <taxon>Atheliales</taxon>
        <taxon>Atheliaceae</taxon>
        <taxon>Piloderma</taxon>
    </lineage>
</organism>
<dbReference type="AlphaFoldDB" id="A0A0C3CHW8"/>
<evidence type="ECO:0000313" key="1">
    <source>
        <dbReference type="EMBL" id="KIM89382.1"/>
    </source>
</evidence>
<gene>
    <name evidence="1" type="ORF">PILCRDRAFT_813309</name>
</gene>
<evidence type="ECO:0000313" key="2">
    <source>
        <dbReference type="Proteomes" id="UP000054166"/>
    </source>
</evidence>
<dbReference type="OrthoDB" id="4708870at2759"/>
<sequence length="385" mass="43553">MGGNAFPNLPPSAKLPRLSPLLYNSLKHRLLPRLQPFYKHIAVPSEAPEKADHGDLDFVVEGPKSISTCPDDAREPTHEDIMQALGATFVVPLEANRTSNFAIPITKEWIEHGGSLDENVPQQEIYCQVDVHVCADEDEWDRIVFFHAFGDLGMILGLIARNCGFSLGTKGLKILSNSGNPPFHLSSSFSSILAFFDLSMDTWKKGFVTQEAAFKWAASSRFFCTRRLEDAQNRSKRKEREKREMYIRFQAWAQEQQRDESEPNWTPETVVAEALIYFNKEAEYDALMKEYTRLASVHEARRRVKSMFNGILVAEWTGLCNLEVKRVMDKVRERMGGEIAMDGMTIEEIRNAVEQAALELGNTTAHLVVHLTEGMGNMGLARRTN</sequence>
<dbReference type="STRING" id="765440.A0A0C3CHW8"/>
<keyword evidence="2" id="KW-1185">Reference proteome</keyword>
<name>A0A0C3CHW8_PILCF</name>
<dbReference type="EMBL" id="KN832975">
    <property type="protein sequence ID" value="KIM89382.1"/>
    <property type="molecule type" value="Genomic_DNA"/>
</dbReference>
<dbReference type="Proteomes" id="UP000054166">
    <property type="component" value="Unassembled WGS sequence"/>
</dbReference>
<protein>
    <submittedName>
        <fullName evidence="1">Uncharacterized protein</fullName>
    </submittedName>
</protein>
<reference evidence="2" key="2">
    <citation type="submission" date="2015-01" db="EMBL/GenBank/DDBJ databases">
        <title>Evolutionary Origins and Diversification of the Mycorrhizal Mutualists.</title>
        <authorList>
            <consortium name="DOE Joint Genome Institute"/>
            <consortium name="Mycorrhizal Genomics Consortium"/>
            <person name="Kohler A."/>
            <person name="Kuo A."/>
            <person name="Nagy L.G."/>
            <person name="Floudas D."/>
            <person name="Copeland A."/>
            <person name="Barry K.W."/>
            <person name="Cichocki N."/>
            <person name="Veneault-Fourrey C."/>
            <person name="LaButti K."/>
            <person name="Lindquist E.A."/>
            <person name="Lipzen A."/>
            <person name="Lundell T."/>
            <person name="Morin E."/>
            <person name="Murat C."/>
            <person name="Riley R."/>
            <person name="Ohm R."/>
            <person name="Sun H."/>
            <person name="Tunlid A."/>
            <person name="Henrissat B."/>
            <person name="Grigoriev I.V."/>
            <person name="Hibbett D.S."/>
            <person name="Martin F."/>
        </authorList>
    </citation>
    <scope>NUCLEOTIDE SEQUENCE [LARGE SCALE GENOMIC DNA]</scope>
    <source>
        <strain evidence="2">F 1598</strain>
    </source>
</reference>
<dbReference type="InParanoid" id="A0A0C3CHW8"/>
<accession>A0A0C3CHW8</accession>
<reference evidence="1 2" key="1">
    <citation type="submission" date="2014-04" db="EMBL/GenBank/DDBJ databases">
        <authorList>
            <consortium name="DOE Joint Genome Institute"/>
            <person name="Kuo A."/>
            <person name="Tarkka M."/>
            <person name="Buscot F."/>
            <person name="Kohler A."/>
            <person name="Nagy L.G."/>
            <person name="Floudas D."/>
            <person name="Copeland A."/>
            <person name="Barry K.W."/>
            <person name="Cichocki N."/>
            <person name="Veneault-Fourrey C."/>
            <person name="LaButti K."/>
            <person name="Lindquist E.A."/>
            <person name="Lipzen A."/>
            <person name="Lundell T."/>
            <person name="Morin E."/>
            <person name="Murat C."/>
            <person name="Sun H."/>
            <person name="Tunlid A."/>
            <person name="Henrissat B."/>
            <person name="Grigoriev I.V."/>
            <person name="Hibbett D.S."/>
            <person name="Martin F."/>
            <person name="Nordberg H.P."/>
            <person name="Cantor M.N."/>
            <person name="Hua S.X."/>
        </authorList>
    </citation>
    <scope>NUCLEOTIDE SEQUENCE [LARGE SCALE GENOMIC DNA]</scope>
    <source>
        <strain evidence="1 2">F 1598</strain>
    </source>
</reference>
<dbReference type="HOGENOM" id="CLU_032494_2_0_1"/>
<proteinExistence type="predicted"/>